<keyword evidence="6" id="KW-1185">Reference proteome</keyword>
<feature type="domain" description="HTH araC/xylS-type" evidence="4">
    <location>
        <begin position="168"/>
        <end position="270"/>
    </location>
</feature>
<proteinExistence type="predicted"/>
<accession>A0ABS6T9J1</accession>
<dbReference type="PANTHER" id="PTHR46796">
    <property type="entry name" value="HTH-TYPE TRANSCRIPTIONAL ACTIVATOR RHAS-RELATED"/>
    <property type="match status" value="1"/>
</dbReference>
<keyword evidence="1" id="KW-0805">Transcription regulation</keyword>
<dbReference type="SMART" id="SM00342">
    <property type="entry name" value="HTH_ARAC"/>
    <property type="match status" value="1"/>
</dbReference>
<dbReference type="EMBL" id="JAHUZB010000001">
    <property type="protein sequence ID" value="MBV7389567.1"/>
    <property type="molecule type" value="Genomic_DNA"/>
</dbReference>
<evidence type="ECO:0000256" key="2">
    <source>
        <dbReference type="ARBA" id="ARBA00023125"/>
    </source>
</evidence>
<gene>
    <name evidence="5" type="ORF">KUA55_02675</name>
</gene>
<keyword evidence="3" id="KW-0804">Transcription</keyword>
<evidence type="ECO:0000313" key="6">
    <source>
        <dbReference type="Proteomes" id="UP000774130"/>
    </source>
</evidence>
<dbReference type="Pfam" id="PF12833">
    <property type="entry name" value="HTH_18"/>
    <property type="match status" value="1"/>
</dbReference>
<sequence length="275" mass="32019">MKIIETKNKIIDAKPFQLFSHDHRIIDYQEELLDWSREHLKTEALFYQFQVKEEMVVTYLPDACVNLIFEIKGEEVTSKMLGILTEAKETIFEPGICYFGVKPYTNVGLRCKEKDQSCLVNQLVSLDSQFPAANELIQKFKLVKDFQQRKDLILADHRSIFLDENRRSVLSEYLSVLLCTNTTAISMEKVGDETGYSRRYTQQIFRREIGISPKKYSRIIRFQNAIKAVFAKTDMTLAKLACQLGYYDQAHLIHEFQLFTQQSPKNLMESVTLSK</sequence>
<evidence type="ECO:0000313" key="5">
    <source>
        <dbReference type="EMBL" id="MBV7389567.1"/>
    </source>
</evidence>
<organism evidence="5 6">
    <name type="scientific">Enterococcus alishanensis</name>
    <dbReference type="NCBI Taxonomy" id="1303817"/>
    <lineage>
        <taxon>Bacteria</taxon>
        <taxon>Bacillati</taxon>
        <taxon>Bacillota</taxon>
        <taxon>Bacilli</taxon>
        <taxon>Lactobacillales</taxon>
        <taxon>Enterococcaceae</taxon>
        <taxon>Enterococcus</taxon>
    </lineage>
</organism>
<dbReference type="InterPro" id="IPR050204">
    <property type="entry name" value="AraC_XylS_family_regulators"/>
</dbReference>
<dbReference type="PANTHER" id="PTHR46796:SF13">
    <property type="entry name" value="HTH-TYPE TRANSCRIPTIONAL ACTIVATOR RHAS"/>
    <property type="match status" value="1"/>
</dbReference>
<dbReference type="InterPro" id="IPR018060">
    <property type="entry name" value="HTH_AraC"/>
</dbReference>
<reference evidence="5 6" key="1">
    <citation type="submission" date="2021-06" db="EMBL/GenBank/DDBJ databases">
        <title>Enterococcus alishanensis sp. nov., a novel lactic acid bacterium isolated from fresh coffee beans.</title>
        <authorList>
            <person name="Chen Y.-S."/>
        </authorList>
    </citation>
    <scope>NUCLEOTIDE SEQUENCE [LARGE SCALE GENOMIC DNA]</scope>
    <source>
        <strain evidence="5 6">ALS3</strain>
    </source>
</reference>
<dbReference type="PROSITE" id="PS01124">
    <property type="entry name" value="HTH_ARAC_FAMILY_2"/>
    <property type="match status" value="1"/>
</dbReference>
<evidence type="ECO:0000259" key="4">
    <source>
        <dbReference type="PROSITE" id="PS01124"/>
    </source>
</evidence>
<name>A0ABS6T9J1_9ENTE</name>
<protein>
    <submittedName>
        <fullName evidence="5">Helix-turn-helix domain-containing protein</fullName>
    </submittedName>
</protein>
<evidence type="ECO:0000256" key="3">
    <source>
        <dbReference type="ARBA" id="ARBA00023163"/>
    </source>
</evidence>
<evidence type="ECO:0000256" key="1">
    <source>
        <dbReference type="ARBA" id="ARBA00023015"/>
    </source>
</evidence>
<comment type="caution">
    <text evidence="5">The sequence shown here is derived from an EMBL/GenBank/DDBJ whole genome shotgun (WGS) entry which is preliminary data.</text>
</comment>
<keyword evidence="2" id="KW-0238">DNA-binding</keyword>
<dbReference type="RefSeq" id="WP_218324623.1">
    <property type="nucleotide sequence ID" value="NZ_JAHUZB010000001.1"/>
</dbReference>
<dbReference type="Proteomes" id="UP000774130">
    <property type="component" value="Unassembled WGS sequence"/>
</dbReference>